<gene>
    <name evidence="1" type="ORF">PSON_ATCC_30995.1.T2740004</name>
</gene>
<comment type="caution">
    <text evidence="1">The sequence shown here is derived from an EMBL/GenBank/DDBJ whole genome shotgun (WGS) entry which is preliminary data.</text>
</comment>
<proteinExistence type="predicted"/>
<protein>
    <submittedName>
        <fullName evidence="1">Uncharacterized protein</fullName>
    </submittedName>
</protein>
<accession>A0A8S1RSH7</accession>
<dbReference type="Proteomes" id="UP000692954">
    <property type="component" value="Unassembled WGS sequence"/>
</dbReference>
<dbReference type="EMBL" id="CAJJDN010000274">
    <property type="protein sequence ID" value="CAD8130280.1"/>
    <property type="molecule type" value="Genomic_DNA"/>
</dbReference>
<dbReference type="AlphaFoldDB" id="A0A8S1RSH7"/>
<dbReference type="OrthoDB" id="320339at2759"/>
<keyword evidence="2" id="KW-1185">Reference proteome</keyword>
<reference evidence="1" key="1">
    <citation type="submission" date="2021-01" db="EMBL/GenBank/DDBJ databases">
        <authorList>
            <consortium name="Genoscope - CEA"/>
            <person name="William W."/>
        </authorList>
    </citation>
    <scope>NUCLEOTIDE SEQUENCE</scope>
</reference>
<evidence type="ECO:0000313" key="2">
    <source>
        <dbReference type="Proteomes" id="UP000692954"/>
    </source>
</evidence>
<organism evidence="1 2">
    <name type="scientific">Paramecium sonneborni</name>
    <dbReference type="NCBI Taxonomy" id="65129"/>
    <lineage>
        <taxon>Eukaryota</taxon>
        <taxon>Sar</taxon>
        <taxon>Alveolata</taxon>
        <taxon>Ciliophora</taxon>
        <taxon>Intramacronucleata</taxon>
        <taxon>Oligohymenophorea</taxon>
        <taxon>Peniculida</taxon>
        <taxon>Parameciidae</taxon>
        <taxon>Paramecium</taxon>
    </lineage>
</organism>
<name>A0A8S1RSH7_9CILI</name>
<sequence length="110" mass="12797">MLIKKLKESKLDETSELTNQTMNFKSIVSKVESMMKKIWEDLTKSINEIYDIIEHENKSYINLINDNINLAESSYTDLEKLVQIIEGNSLNQCNTQKISIWQTQKGQRIG</sequence>
<evidence type="ECO:0000313" key="1">
    <source>
        <dbReference type="EMBL" id="CAD8130280.1"/>
    </source>
</evidence>